<keyword evidence="9" id="KW-1185">Reference proteome</keyword>
<accession>A0A1R1SDL8</accession>
<keyword evidence="4 5" id="KW-0274">FAD</keyword>
<evidence type="ECO:0000259" key="7">
    <source>
        <dbReference type="PROSITE" id="PS00623"/>
    </source>
</evidence>
<dbReference type="InterPro" id="IPR000172">
    <property type="entry name" value="GMC_OxRdtase_N"/>
</dbReference>
<dbReference type="InterPro" id="IPR036188">
    <property type="entry name" value="FAD/NAD-bd_sf"/>
</dbReference>
<dbReference type="Gene3D" id="3.30.560.10">
    <property type="entry name" value="Glucose Oxidase, domain 3"/>
    <property type="match status" value="1"/>
</dbReference>
<feature type="binding site" evidence="5">
    <location>
        <position position="82"/>
    </location>
    <ligand>
        <name>FAD</name>
        <dbReference type="ChEBI" id="CHEBI:57692"/>
    </ligand>
</feature>
<feature type="domain" description="Glucose-methanol-choline oxidoreductase N-terminal" evidence="7">
    <location>
        <begin position="80"/>
        <end position="103"/>
    </location>
</feature>
<dbReference type="PIRSF" id="PIRSF000137">
    <property type="entry name" value="Alcohol_oxidase"/>
    <property type="match status" value="1"/>
</dbReference>
<dbReference type="GeneID" id="96747731"/>
<dbReference type="GO" id="GO:0016614">
    <property type="term" value="F:oxidoreductase activity, acting on CH-OH group of donors"/>
    <property type="evidence" value="ECO:0007669"/>
    <property type="project" value="InterPro"/>
</dbReference>
<dbReference type="RefSeq" id="WP_065967658.1">
    <property type="nucleotide sequence ID" value="NZ_ASQP01000345.1"/>
</dbReference>
<evidence type="ECO:0000313" key="9">
    <source>
        <dbReference type="Proteomes" id="UP000186168"/>
    </source>
</evidence>
<evidence type="ECO:0000256" key="4">
    <source>
        <dbReference type="ARBA" id="ARBA00022827"/>
    </source>
</evidence>
<sequence length="517" mass="54960">MHTHDYVIVGAGSAGCVLAARLSEDPDVRVALIEAGGPDTAPEIHIPAAFARLFKTELDWDLASGPEPGLGGRHTYLPRGKVLGGSSSINAMIYMRGNRADYDGWAAAGATGWSYAEVLPYFRRSEDNQRGEDEFHGVGGPLTVSDSRSNHPLVTAFIEAGVQAGHRHNDDFNGESQLGVGRFQLTQRDGMRCSASLAYLHPALERPNLTVLSPARAHRVVFDGGRATGVEVERGGAVEVVRADREVILSAGVYESPKLLMLSGIGPAAALSGFGIEVVRDLPVGQGLQDHYMPLLNFRTDVESLLTAETPENVALLQNEGRGPLTCNIGEAGGFFHSRDGLDAPDVQLHMAPVLFHQDGLGPVTEHGFALGPCVLTPTSRGEVTLASPRPDAAPRILHNYLTTAEDRDRVVRALRIALDVVAQNALTEVITGPFDVPDAHSDAELLAFAQRSGQTLYHPTSTCAIGSVVDPELRVLDTAGLRVVDASVFPTVPRGNTNAPVIMAAEKAADLILGRG</sequence>
<evidence type="ECO:0000256" key="2">
    <source>
        <dbReference type="ARBA" id="ARBA00010790"/>
    </source>
</evidence>
<evidence type="ECO:0000313" key="8">
    <source>
        <dbReference type="EMBL" id="OMI36302.1"/>
    </source>
</evidence>
<dbReference type="PROSITE" id="PS00623">
    <property type="entry name" value="GMC_OXRED_1"/>
    <property type="match status" value="1"/>
</dbReference>
<dbReference type="SUPFAM" id="SSF54373">
    <property type="entry name" value="FAD-linked reductases, C-terminal domain"/>
    <property type="match status" value="1"/>
</dbReference>
<proteinExistence type="inferred from homology"/>
<dbReference type="InterPro" id="IPR007867">
    <property type="entry name" value="GMC_OxRtase_C"/>
</dbReference>
<dbReference type="PANTHER" id="PTHR11552:SF147">
    <property type="entry name" value="CHOLINE DEHYDROGENASE, MITOCHONDRIAL"/>
    <property type="match status" value="1"/>
</dbReference>
<organism evidence="8 9">
    <name type="scientific">Streptomyces sparsogenes DSM 40356</name>
    <dbReference type="NCBI Taxonomy" id="1331668"/>
    <lineage>
        <taxon>Bacteria</taxon>
        <taxon>Bacillati</taxon>
        <taxon>Actinomycetota</taxon>
        <taxon>Actinomycetes</taxon>
        <taxon>Kitasatosporales</taxon>
        <taxon>Streptomycetaceae</taxon>
        <taxon>Streptomyces</taxon>
    </lineage>
</organism>
<dbReference type="Pfam" id="PF05199">
    <property type="entry name" value="GMC_oxred_C"/>
    <property type="match status" value="1"/>
</dbReference>
<comment type="similarity">
    <text evidence="2 6">Belongs to the GMC oxidoreductase family.</text>
</comment>
<comment type="cofactor">
    <cofactor evidence="1 5">
        <name>FAD</name>
        <dbReference type="ChEBI" id="CHEBI:57692"/>
    </cofactor>
</comment>
<dbReference type="Proteomes" id="UP000186168">
    <property type="component" value="Unassembled WGS sequence"/>
</dbReference>
<dbReference type="InterPro" id="IPR012132">
    <property type="entry name" value="GMC_OxRdtase"/>
</dbReference>
<comment type="caution">
    <text evidence="8">The sequence shown here is derived from an EMBL/GenBank/DDBJ whole genome shotgun (WGS) entry which is preliminary data.</text>
</comment>
<dbReference type="Gene3D" id="3.50.50.60">
    <property type="entry name" value="FAD/NAD(P)-binding domain"/>
    <property type="match status" value="1"/>
</dbReference>
<dbReference type="AlphaFoldDB" id="A0A1R1SDL8"/>
<dbReference type="STRING" id="67365.GCA_001704635_03134"/>
<dbReference type="EMBL" id="ASQP01000345">
    <property type="protein sequence ID" value="OMI36302.1"/>
    <property type="molecule type" value="Genomic_DNA"/>
</dbReference>
<keyword evidence="3 6" id="KW-0285">Flavoprotein</keyword>
<gene>
    <name evidence="8" type="ORF">SPAR_26976</name>
</gene>
<evidence type="ECO:0000256" key="3">
    <source>
        <dbReference type="ARBA" id="ARBA00022630"/>
    </source>
</evidence>
<evidence type="ECO:0000256" key="1">
    <source>
        <dbReference type="ARBA" id="ARBA00001974"/>
    </source>
</evidence>
<reference evidence="8 9" key="1">
    <citation type="submission" date="2013-05" db="EMBL/GenBank/DDBJ databases">
        <title>Genome sequence of Streptomyces sparsogenes DSM 40356.</title>
        <authorList>
            <person name="Coyne S."/>
            <person name="Seebeck F.P."/>
        </authorList>
    </citation>
    <scope>NUCLEOTIDE SEQUENCE [LARGE SCALE GENOMIC DNA]</scope>
    <source>
        <strain evidence="8 9">DSM 40356</strain>
    </source>
</reference>
<dbReference type="PANTHER" id="PTHR11552">
    <property type="entry name" value="GLUCOSE-METHANOL-CHOLINE GMC OXIDOREDUCTASE"/>
    <property type="match status" value="1"/>
</dbReference>
<dbReference type="GO" id="GO:0050660">
    <property type="term" value="F:flavin adenine dinucleotide binding"/>
    <property type="evidence" value="ECO:0007669"/>
    <property type="project" value="InterPro"/>
</dbReference>
<dbReference type="Pfam" id="PF00732">
    <property type="entry name" value="GMC_oxred_N"/>
    <property type="match status" value="1"/>
</dbReference>
<protein>
    <submittedName>
        <fullName evidence="8">Putative GMC oxidoreductase</fullName>
    </submittedName>
</protein>
<evidence type="ECO:0000256" key="5">
    <source>
        <dbReference type="PIRSR" id="PIRSR000137-2"/>
    </source>
</evidence>
<name>A0A1R1SDL8_9ACTN</name>
<dbReference type="SUPFAM" id="SSF51905">
    <property type="entry name" value="FAD/NAD(P)-binding domain"/>
    <property type="match status" value="1"/>
</dbReference>
<evidence type="ECO:0000256" key="6">
    <source>
        <dbReference type="RuleBase" id="RU003968"/>
    </source>
</evidence>